<organism evidence="2 3">
    <name type="scientific">Pseudokineococcus marinus</name>
    <dbReference type="NCBI Taxonomy" id="351215"/>
    <lineage>
        <taxon>Bacteria</taxon>
        <taxon>Bacillati</taxon>
        <taxon>Actinomycetota</taxon>
        <taxon>Actinomycetes</taxon>
        <taxon>Kineosporiales</taxon>
        <taxon>Kineosporiaceae</taxon>
        <taxon>Pseudokineococcus</taxon>
    </lineage>
</organism>
<proteinExistence type="predicted"/>
<dbReference type="RefSeq" id="WP_171202703.1">
    <property type="nucleotide sequence ID" value="NZ_BAAANP010000015.1"/>
</dbReference>
<dbReference type="EMBL" id="JABEMA010000076">
    <property type="protein sequence ID" value="NNH22872.1"/>
    <property type="molecule type" value="Genomic_DNA"/>
</dbReference>
<dbReference type="Proteomes" id="UP000555552">
    <property type="component" value="Unassembled WGS sequence"/>
</dbReference>
<name>A0A849BPW7_9ACTN</name>
<protein>
    <recommendedName>
        <fullName evidence="4">DUF4440 domain-containing protein</fullName>
    </recommendedName>
</protein>
<evidence type="ECO:0000313" key="2">
    <source>
        <dbReference type="EMBL" id="NNH22872.1"/>
    </source>
</evidence>
<comment type="caution">
    <text evidence="2">The sequence shown here is derived from an EMBL/GenBank/DDBJ whole genome shotgun (WGS) entry which is preliminary data.</text>
</comment>
<accession>A0A849BPW7</accession>
<evidence type="ECO:0000313" key="3">
    <source>
        <dbReference type="Proteomes" id="UP000555552"/>
    </source>
</evidence>
<dbReference type="AlphaFoldDB" id="A0A849BPW7"/>
<keyword evidence="3" id="KW-1185">Reference proteome</keyword>
<gene>
    <name evidence="2" type="ORF">HLB09_07155</name>
</gene>
<evidence type="ECO:0000256" key="1">
    <source>
        <dbReference type="SAM" id="MobiDB-lite"/>
    </source>
</evidence>
<feature type="region of interest" description="Disordered" evidence="1">
    <location>
        <begin position="1"/>
        <end position="20"/>
    </location>
</feature>
<reference evidence="2 3" key="1">
    <citation type="submission" date="2020-05" db="EMBL/GenBank/DDBJ databases">
        <title>MicrobeNet Type strains.</title>
        <authorList>
            <person name="Nicholson A.C."/>
        </authorList>
    </citation>
    <scope>NUCLEOTIDE SEQUENCE [LARGE SCALE GENOMIC DNA]</scope>
    <source>
        <strain evidence="2 3">JCM 14547</strain>
    </source>
</reference>
<sequence>MDDHGDELPTTEETVAPEVASAAEDRATAFLRAFSRIDLAQDAWWTGVEGYFTPQARAIYESTDVANVPVSSVVEDSARFLEDTSTPYRTEVAVDTDAGAYTVVLVRADGDWLVERAIPPS</sequence>
<evidence type="ECO:0008006" key="4">
    <source>
        <dbReference type="Google" id="ProtNLM"/>
    </source>
</evidence>